<evidence type="ECO:0000256" key="1">
    <source>
        <dbReference type="PROSITE-ProRule" id="PRU00169"/>
    </source>
</evidence>
<reference evidence="3 4" key="1">
    <citation type="submission" date="2017-08" db="EMBL/GenBank/DDBJ databases">
        <title>Complete genome sequence of Mucilaginibacter sp. strain BJC16-A31.</title>
        <authorList>
            <consortium name="Henan University of Science and Technology"/>
            <person name="You X."/>
        </authorList>
    </citation>
    <scope>NUCLEOTIDE SEQUENCE [LARGE SCALE GENOMIC DNA]</scope>
    <source>
        <strain evidence="3 4">BJC16-A31</strain>
    </source>
</reference>
<sequence>MCKLVVIDDNPTDHYIMQRLLHNNYNCQQATYTFDGSLVLDYLEENKESGTMPDVILLDLDMPQLTGWEFLDKLETFNADAHKNVRVHIMSSSIRTADVFQSKKYACVNSFMTKPLSRDLVNQVCEQAGPLNNQQLGNAS</sequence>
<dbReference type="InterPro" id="IPR001789">
    <property type="entry name" value="Sig_transdc_resp-reg_receiver"/>
</dbReference>
<accession>A0A223P333</accession>
<feature type="domain" description="Response regulatory" evidence="2">
    <location>
        <begin position="3"/>
        <end position="129"/>
    </location>
</feature>
<dbReference type="PROSITE" id="PS50110">
    <property type="entry name" value="RESPONSE_REGULATORY"/>
    <property type="match status" value="1"/>
</dbReference>
<evidence type="ECO:0000313" key="3">
    <source>
        <dbReference type="EMBL" id="ASU36486.1"/>
    </source>
</evidence>
<keyword evidence="4" id="KW-1185">Reference proteome</keyword>
<name>A0A223P333_9SPHI</name>
<dbReference type="AlphaFoldDB" id="A0A223P333"/>
<proteinExistence type="predicted"/>
<dbReference type="RefSeq" id="WP_094572499.1">
    <property type="nucleotide sequence ID" value="NZ_CP022743.1"/>
</dbReference>
<dbReference type="KEGG" id="muc:MuYL_4603"/>
<organism evidence="3 4">
    <name type="scientific">Mucilaginibacter xinganensis</name>
    <dbReference type="NCBI Taxonomy" id="1234841"/>
    <lineage>
        <taxon>Bacteria</taxon>
        <taxon>Pseudomonadati</taxon>
        <taxon>Bacteroidota</taxon>
        <taxon>Sphingobacteriia</taxon>
        <taxon>Sphingobacteriales</taxon>
        <taxon>Sphingobacteriaceae</taxon>
        <taxon>Mucilaginibacter</taxon>
    </lineage>
</organism>
<keyword evidence="1" id="KW-0597">Phosphoprotein</keyword>
<evidence type="ECO:0000313" key="4">
    <source>
        <dbReference type="Proteomes" id="UP000215002"/>
    </source>
</evidence>
<dbReference type="PANTHER" id="PTHR44520:SF2">
    <property type="entry name" value="RESPONSE REGULATOR RCP1"/>
    <property type="match status" value="1"/>
</dbReference>
<dbReference type="SMART" id="SM00448">
    <property type="entry name" value="REC"/>
    <property type="match status" value="1"/>
</dbReference>
<dbReference type="PANTHER" id="PTHR44520">
    <property type="entry name" value="RESPONSE REGULATOR RCP1-RELATED"/>
    <property type="match status" value="1"/>
</dbReference>
<dbReference type="InterPro" id="IPR011006">
    <property type="entry name" value="CheY-like_superfamily"/>
</dbReference>
<dbReference type="Pfam" id="PF00072">
    <property type="entry name" value="Response_reg"/>
    <property type="match status" value="1"/>
</dbReference>
<dbReference type="InterPro" id="IPR052893">
    <property type="entry name" value="TCS_response_regulator"/>
</dbReference>
<dbReference type="SUPFAM" id="SSF52172">
    <property type="entry name" value="CheY-like"/>
    <property type="match status" value="1"/>
</dbReference>
<dbReference type="GO" id="GO:0000160">
    <property type="term" value="P:phosphorelay signal transduction system"/>
    <property type="evidence" value="ECO:0007669"/>
    <property type="project" value="InterPro"/>
</dbReference>
<dbReference type="EMBL" id="CP022743">
    <property type="protein sequence ID" value="ASU36486.1"/>
    <property type="molecule type" value="Genomic_DNA"/>
</dbReference>
<evidence type="ECO:0000259" key="2">
    <source>
        <dbReference type="PROSITE" id="PS50110"/>
    </source>
</evidence>
<gene>
    <name evidence="3" type="ORF">MuYL_4603</name>
</gene>
<protein>
    <recommendedName>
        <fullName evidence="2">Response regulatory domain-containing protein</fullName>
    </recommendedName>
</protein>
<dbReference type="Gene3D" id="3.40.50.2300">
    <property type="match status" value="1"/>
</dbReference>
<dbReference type="OrthoDB" id="1121174at2"/>
<feature type="modified residue" description="4-aspartylphosphate" evidence="1">
    <location>
        <position position="59"/>
    </location>
</feature>
<dbReference type="Proteomes" id="UP000215002">
    <property type="component" value="Chromosome"/>
</dbReference>